<dbReference type="PANTHER" id="PTHR43130">
    <property type="entry name" value="ARAC-FAMILY TRANSCRIPTIONAL REGULATOR"/>
    <property type="match status" value="1"/>
</dbReference>
<dbReference type="PANTHER" id="PTHR43130:SF3">
    <property type="entry name" value="HTH-TYPE TRANSCRIPTIONAL REGULATOR RV1931C"/>
    <property type="match status" value="1"/>
</dbReference>
<comment type="caution">
    <text evidence="2">The sequence shown here is derived from an EMBL/GenBank/DDBJ whole genome shotgun (WGS) entry which is preliminary data.</text>
</comment>
<dbReference type="GO" id="GO:0043565">
    <property type="term" value="F:sequence-specific DNA binding"/>
    <property type="evidence" value="ECO:0007669"/>
    <property type="project" value="InterPro"/>
</dbReference>
<dbReference type="SMART" id="SM00342">
    <property type="entry name" value="HTH_ARAC"/>
    <property type="match status" value="1"/>
</dbReference>
<dbReference type="PROSITE" id="PS01124">
    <property type="entry name" value="HTH_ARAC_FAMILY_2"/>
    <property type="match status" value="1"/>
</dbReference>
<feature type="domain" description="HTH araC/xylS-type" evidence="1">
    <location>
        <begin position="220"/>
        <end position="317"/>
    </location>
</feature>
<gene>
    <name evidence="2" type="ORF">FRC96_05590</name>
</gene>
<dbReference type="RefSeq" id="WP_146973525.1">
    <property type="nucleotide sequence ID" value="NZ_VOSL01000025.1"/>
</dbReference>
<proteinExistence type="predicted"/>
<dbReference type="InterPro" id="IPR052158">
    <property type="entry name" value="INH-QAR"/>
</dbReference>
<dbReference type="OrthoDB" id="9798003at2"/>
<name>A0A5C6XL24_9DELT</name>
<evidence type="ECO:0000259" key="1">
    <source>
        <dbReference type="PROSITE" id="PS01124"/>
    </source>
</evidence>
<dbReference type="Gene3D" id="3.40.50.880">
    <property type="match status" value="1"/>
</dbReference>
<dbReference type="GO" id="GO:0003700">
    <property type="term" value="F:DNA-binding transcription factor activity"/>
    <property type="evidence" value="ECO:0007669"/>
    <property type="project" value="InterPro"/>
</dbReference>
<evidence type="ECO:0000313" key="2">
    <source>
        <dbReference type="EMBL" id="TXD39746.1"/>
    </source>
</evidence>
<dbReference type="InterPro" id="IPR018060">
    <property type="entry name" value="HTH_AraC"/>
</dbReference>
<accession>A0A5C6XL24</accession>
<reference evidence="2 3" key="1">
    <citation type="submission" date="2019-08" db="EMBL/GenBank/DDBJ databases">
        <title>Bradymonadales sp. TMQ2.</title>
        <authorList>
            <person name="Liang Q."/>
        </authorList>
    </citation>
    <scope>NUCLEOTIDE SEQUENCE [LARGE SCALE GENOMIC DNA]</scope>
    <source>
        <strain evidence="2 3">TMQ2</strain>
    </source>
</reference>
<evidence type="ECO:0000313" key="3">
    <source>
        <dbReference type="Proteomes" id="UP000321046"/>
    </source>
</evidence>
<dbReference type="Proteomes" id="UP000321046">
    <property type="component" value="Unassembled WGS sequence"/>
</dbReference>
<dbReference type="InterPro" id="IPR002818">
    <property type="entry name" value="DJ-1/PfpI"/>
</dbReference>
<dbReference type="EMBL" id="VOSL01000025">
    <property type="protein sequence ID" value="TXD39746.1"/>
    <property type="molecule type" value="Genomic_DNA"/>
</dbReference>
<dbReference type="SUPFAM" id="SSF52317">
    <property type="entry name" value="Class I glutamine amidotransferase-like"/>
    <property type="match status" value="1"/>
</dbReference>
<dbReference type="InterPro" id="IPR029062">
    <property type="entry name" value="Class_I_gatase-like"/>
</dbReference>
<dbReference type="AlphaFoldDB" id="A0A5C6XL24"/>
<dbReference type="CDD" id="cd03138">
    <property type="entry name" value="GATase1_AraC_2"/>
    <property type="match status" value="1"/>
</dbReference>
<sequence>MRIAIMVLDGMFDTGLSSVLDTLTMANELAPLQGKRPPFVIEVISVRKRVRTALGMEIPTVRFDADQGFDWVLVPALGSKTPETLDAALKRPDVRDAIAALVKASKRGARLAAACTGTYVLAATGMLRGRAATTTWWLSADFRVRFPAVTLDETRMVVEDGHCLTAGAALAHVDLALYLVRQHSPSLAHLVGRYLLVDDRPSQMSYALLDHLSHSDPVVERFERWTRENLRDFSMTEAARAVGTTERTLQRRLRKVLGRTPIAYVRDLRVEQAIHLLRTTDQSVDEIAEIVGYQEGVTLRTLLRDKTGRGVRELRRWT</sequence>
<dbReference type="Gene3D" id="1.10.10.60">
    <property type="entry name" value="Homeodomain-like"/>
    <property type="match status" value="1"/>
</dbReference>
<organism evidence="2 3">
    <name type="scientific">Lujinxingia vulgaris</name>
    <dbReference type="NCBI Taxonomy" id="2600176"/>
    <lineage>
        <taxon>Bacteria</taxon>
        <taxon>Deltaproteobacteria</taxon>
        <taxon>Bradymonadales</taxon>
        <taxon>Lujinxingiaceae</taxon>
        <taxon>Lujinxingia</taxon>
    </lineage>
</organism>
<dbReference type="Pfam" id="PF12833">
    <property type="entry name" value="HTH_18"/>
    <property type="match status" value="1"/>
</dbReference>
<dbReference type="Pfam" id="PF01965">
    <property type="entry name" value="DJ-1_PfpI"/>
    <property type="match status" value="1"/>
</dbReference>
<protein>
    <submittedName>
        <fullName evidence="2">Helix-turn-helix domain-containing protein</fullName>
    </submittedName>
</protein>